<dbReference type="Gene3D" id="3.40.640.10">
    <property type="entry name" value="Type I PLP-dependent aspartate aminotransferase-like (Major domain)"/>
    <property type="match status" value="1"/>
</dbReference>
<evidence type="ECO:0000313" key="8">
    <source>
        <dbReference type="Proteomes" id="UP000815677"/>
    </source>
</evidence>
<dbReference type="InterPro" id="IPR015421">
    <property type="entry name" value="PyrdxlP-dep_Trfase_major"/>
</dbReference>
<dbReference type="InterPro" id="IPR004839">
    <property type="entry name" value="Aminotransferase_I/II_large"/>
</dbReference>
<keyword evidence="3" id="KW-0032">Aminotransferase</keyword>
<dbReference type="InterPro" id="IPR015424">
    <property type="entry name" value="PyrdxlP-dep_Trfase"/>
</dbReference>
<comment type="cofactor">
    <cofactor evidence="1">
        <name>pyridoxal 5'-phosphate</name>
        <dbReference type="ChEBI" id="CHEBI:597326"/>
    </cofactor>
</comment>
<dbReference type="PANTHER" id="PTHR42790:SF19">
    <property type="entry name" value="KYNURENINE_ALPHA-AMINOADIPATE AMINOTRANSFERASE, MITOCHONDRIAL"/>
    <property type="match status" value="1"/>
</dbReference>
<keyword evidence="4" id="KW-0808">Transferase</keyword>
<evidence type="ECO:0000313" key="7">
    <source>
        <dbReference type="EMBL" id="GAT61212.1"/>
    </source>
</evidence>
<evidence type="ECO:0000256" key="3">
    <source>
        <dbReference type="ARBA" id="ARBA00022576"/>
    </source>
</evidence>
<dbReference type="InterPro" id="IPR050859">
    <property type="entry name" value="Class-I_PLP-dep_aminotransf"/>
</dbReference>
<protein>
    <recommendedName>
        <fullName evidence="6">Aminotransferase class I/classII large domain-containing protein</fullName>
    </recommendedName>
</protein>
<evidence type="ECO:0000256" key="5">
    <source>
        <dbReference type="ARBA" id="ARBA00022898"/>
    </source>
</evidence>
<organism evidence="7 8">
    <name type="scientific">Mycena chlorophos</name>
    <name type="common">Agaric fungus</name>
    <name type="synonym">Agaricus chlorophos</name>
    <dbReference type="NCBI Taxonomy" id="658473"/>
    <lineage>
        <taxon>Eukaryota</taxon>
        <taxon>Fungi</taxon>
        <taxon>Dikarya</taxon>
        <taxon>Basidiomycota</taxon>
        <taxon>Agaricomycotina</taxon>
        <taxon>Agaricomycetes</taxon>
        <taxon>Agaricomycetidae</taxon>
        <taxon>Agaricales</taxon>
        <taxon>Marasmiineae</taxon>
        <taxon>Mycenaceae</taxon>
        <taxon>Mycena</taxon>
    </lineage>
</organism>
<accession>A0ABQ0MD89</accession>
<reference evidence="7" key="1">
    <citation type="submission" date="2014-09" db="EMBL/GenBank/DDBJ databases">
        <title>Genome sequence of the luminous mushroom Mycena chlorophos for searching fungal bioluminescence genes.</title>
        <authorList>
            <person name="Tanaka Y."/>
            <person name="Kasuga D."/>
            <person name="Oba Y."/>
            <person name="Hase S."/>
            <person name="Sato K."/>
            <person name="Oba Y."/>
            <person name="Sakakibara Y."/>
        </authorList>
    </citation>
    <scope>NUCLEOTIDE SEQUENCE</scope>
</reference>
<comment type="similarity">
    <text evidence="2">Belongs to the class-I pyridoxal-phosphate-dependent aminotransferase family.</text>
</comment>
<keyword evidence="5" id="KW-0663">Pyridoxal phosphate</keyword>
<dbReference type="Proteomes" id="UP000815677">
    <property type="component" value="Unassembled WGS sequence"/>
</dbReference>
<feature type="domain" description="Aminotransferase class I/classII large" evidence="6">
    <location>
        <begin position="99"/>
        <end position="446"/>
    </location>
</feature>
<gene>
    <name evidence="7" type="ORF">MCHLO_17261</name>
</gene>
<dbReference type="PANTHER" id="PTHR42790">
    <property type="entry name" value="AMINOTRANSFERASE"/>
    <property type="match status" value="1"/>
</dbReference>
<keyword evidence="8" id="KW-1185">Reference proteome</keyword>
<evidence type="ECO:0000256" key="4">
    <source>
        <dbReference type="ARBA" id="ARBA00022679"/>
    </source>
</evidence>
<sequence>MGGSTTIPPQLLVAQPMALESLPESYYRDLLSDVAKSRRPSPIRSLFPLENTPGILSLLAGKPNPASFPFTGLTFTARPPPSTNGELALEDSAISLPSADLQAALQYGPTAGLPALIEWLYELQRVVHGRGKGEGWSLIVGNGSQDLLSKAIVALFNPGDPVLVQSPVYAGVIPVFQSAQCDQIEVETDADGISTDALRSILESWPTNQKKPRVLYTIPYGGNPTGATTTVDRRREVLALAREHDFIILEDDPYHYLYFGPAESRPLSYFALERSSGHPVGRVLRMDSASKVLSAGLRIGFASGPTPLLRAIEAHTGITNLQPPGITQAILLALLTSAEWGHAGFLRHVTHVSEFYKAKRDVFEAALRRHLGDAVQWSTPQSGLFFWFRLRHEDDSEAFVREKAFERGVLALPGTVFLPDGRKTGYARAAFSLLGEEEVDEALRRLALALRDASAAVS</sequence>
<dbReference type="Pfam" id="PF00155">
    <property type="entry name" value="Aminotran_1_2"/>
    <property type="match status" value="1"/>
</dbReference>
<evidence type="ECO:0000256" key="1">
    <source>
        <dbReference type="ARBA" id="ARBA00001933"/>
    </source>
</evidence>
<proteinExistence type="inferred from homology"/>
<evidence type="ECO:0000259" key="6">
    <source>
        <dbReference type="Pfam" id="PF00155"/>
    </source>
</evidence>
<name>A0ABQ0MD89_MYCCL</name>
<evidence type="ECO:0000256" key="2">
    <source>
        <dbReference type="ARBA" id="ARBA00007441"/>
    </source>
</evidence>
<dbReference type="EMBL" id="DF850013">
    <property type="protein sequence ID" value="GAT61212.1"/>
    <property type="molecule type" value="Genomic_DNA"/>
</dbReference>
<dbReference type="CDD" id="cd00609">
    <property type="entry name" value="AAT_like"/>
    <property type="match status" value="1"/>
</dbReference>
<dbReference type="SUPFAM" id="SSF53383">
    <property type="entry name" value="PLP-dependent transferases"/>
    <property type="match status" value="1"/>
</dbReference>